<keyword evidence="4 7" id="KW-0812">Transmembrane</keyword>
<feature type="transmembrane region" description="Helical" evidence="7">
    <location>
        <begin position="79"/>
        <end position="104"/>
    </location>
</feature>
<dbReference type="Gene3D" id="1.10.3720.10">
    <property type="entry name" value="MetI-like"/>
    <property type="match status" value="1"/>
</dbReference>
<keyword evidence="6 7" id="KW-0472">Membrane</keyword>
<dbReference type="RefSeq" id="WP_027317430.1">
    <property type="nucleotide sequence ID" value="NZ_JACIDC010000003.1"/>
</dbReference>
<dbReference type="InterPro" id="IPR000515">
    <property type="entry name" value="MetI-like"/>
</dbReference>
<dbReference type="PANTHER" id="PTHR43386">
    <property type="entry name" value="OLIGOPEPTIDE TRANSPORT SYSTEM PERMEASE PROTEIN APPC"/>
    <property type="match status" value="1"/>
</dbReference>
<keyword evidence="10" id="KW-1185">Reference proteome</keyword>
<evidence type="ECO:0000256" key="4">
    <source>
        <dbReference type="ARBA" id="ARBA00022692"/>
    </source>
</evidence>
<dbReference type="InterPro" id="IPR050366">
    <property type="entry name" value="BP-dependent_transpt_permease"/>
</dbReference>
<feature type="transmembrane region" description="Helical" evidence="7">
    <location>
        <begin position="12"/>
        <end position="33"/>
    </location>
</feature>
<feature type="transmembrane region" description="Helical" evidence="7">
    <location>
        <begin position="240"/>
        <end position="261"/>
    </location>
</feature>
<gene>
    <name evidence="9" type="ORF">GGR34_001117</name>
</gene>
<keyword evidence="2 7" id="KW-0813">Transport</keyword>
<comment type="similarity">
    <text evidence="7">Belongs to the binding-protein-dependent transport system permease family.</text>
</comment>
<dbReference type="GO" id="GO:0055085">
    <property type="term" value="P:transmembrane transport"/>
    <property type="evidence" value="ECO:0007669"/>
    <property type="project" value="InterPro"/>
</dbReference>
<dbReference type="PANTHER" id="PTHR43386:SF25">
    <property type="entry name" value="PEPTIDE ABC TRANSPORTER PERMEASE PROTEIN"/>
    <property type="match status" value="1"/>
</dbReference>
<evidence type="ECO:0000256" key="7">
    <source>
        <dbReference type="RuleBase" id="RU363032"/>
    </source>
</evidence>
<feature type="domain" description="ABC transmembrane type-1" evidence="8">
    <location>
        <begin position="73"/>
        <end position="262"/>
    </location>
</feature>
<dbReference type="CDD" id="cd06261">
    <property type="entry name" value="TM_PBP2"/>
    <property type="match status" value="1"/>
</dbReference>
<proteinExistence type="inferred from homology"/>
<sequence length="281" mass="29031">MTKRSRLPLNSALVVGGILTALLVVTALVSLVWTPEVPTRVRVALRLKAPGELGLLGTDHFGRDVASLLMVGAWNSLAIAWPAVLLGAAIGTAIGCAAAAWKGIADEIAMRVSDVVFAFPAVLSAIMIGALVGSGPLAAILAIAVFNVPVFARVTRGVALQVWTLDYIAAARAIGKHPLRITWEDVMPNIAGALIVQVTIQLALAILTEAGLSYLGLGVRPPNPSWGRMLSDAQTYLSQAPHLAIAPGIAIALSVLGLNLLGDGLRDALDPTLKGRGGSTS</sequence>
<evidence type="ECO:0000256" key="6">
    <source>
        <dbReference type="ARBA" id="ARBA00023136"/>
    </source>
</evidence>
<keyword evidence="3" id="KW-1003">Cell membrane</keyword>
<evidence type="ECO:0000256" key="3">
    <source>
        <dbReference type="ARBA" id="ARBA00022475"/>
    </source>
</evidence>
<name>A0A7W6IEL1_9HYPH</name>
<dbReference type="Proteomes" id="UP000519439">
    <property type="component" value="Unassembled WGS sequence"/>
</dbReference>
<dbReference type="AlphaFoldDB" id="A0A7W6IEL1"/>
<accession>A0A7W6IEL1</accession>
<dbReference type="InterPro" id="IPR035906">
    <property type="entry name" value="MetI-like_sf"/>
</dbReference>
<evidence type="ECO:0000256" key="1">
    <source>
        <dbReference type="ARBA" id="ARBA00004651"/>
    </source>
</evidence>
<evidence type="ECO:0000313" key="9">
    <source>
        <dbReference type="EMBL" id="MBB4039475.1"/>
    </source>
</evidence>
<feature type="transmembrane region" description="Helical" evidence="7">
    <location>
        <begin position="116"/>
        <end position="146"/>
    </location>
</feature>
<organism evidence="9 10">
    <name type="scientific">Microvirga flocculans</name>
    <dbReference type="NCBI Taxonomy" id="217168"/>
    <lineage>
        <taxon>Bacteria</taxon>
        <taxon>Pseudomonadati</taxon>
        <taxon>Pseudomonadota</taxon>
        <taxon>Alphaproteobacteria</taxon>
        <taxon>Hyphomicrobiales</taxon>
        <taxon>Methylobacteriaceae</taxon>
        <taxon>Microvirga</taxon>
    </lineage>
</organism>
<reference evidence="9 10" key="1">
    <citation type="submission" date="2020-08" db="EMBL/GenBank/DDBJ databases">
        <title>Genomic Encyclopedia of Type Strains, Phase IV (KMG-IV): sequencing the most valuable type-strain genomes for metagenomic binning, comparative biology and taxonomic classification.</title>
        <authorList>
            <person name="Goeker M."/>
        </authorList>
    </citation>
    <scope>NUCLEOTIDE SEQUENCE [LARGE SCALE GENOMIC DNA]</scope>
    <source>
        <strain evidence="9 10">DSM 15743</strain>
    </source>
</reference>
<dbReference type="EMBL" id="JACIDC010000003">
    <property type="protein sequence ID" value="MBB4039475.1"/>
    <property type="molecule type" value="Genomic_DNA"/>
</dbReference>
<comment type="caution">
    <text evidence="9">The sequence shown here is derived from an EMBL/GenBank/DDBJ whole genome shotgun (WGS) entry which is preliminary data.</text>
</comment>
<dbReference type="GO" id="GO:0005886">
    <property type="term" value="C:plasma membrane"/>
    <property type="evidence" value="ECO:0007669"/>
    <property type="project" value="UniProtKB-SubCell"/>
</dbReference>
<dbReference type="SUPFAM" id="SSF161098">
    <property type="entry name" value="MetI-like"/>
    <property type="match status" value="1"/>
</dbReference>
<comment type="subcellular location">
    <subcellularLocation>
        <location evidence="1 7">Cell membrane</location>
        <topology evidence="1 7">Multi-pass membrane protein</topology>
    </subcellularLocation>
</comment>
<dbReference type="Pfam" id="PF00528">
    <property type="entry name" value="BPD_transp_1"/>
    <property type="match status" value="1"/>
</dbReference>
<evidence type="ECO:0000256" key="2">
    <source>
        <dbReference type="ARBA" id="ARBA00022448"/>
    </source>
</evidence>
<dbReference type="PROSITE" id="PS50928">
    <property type="entry name" value="ABC_TM1"/>
    <property type="match status" value="1"/>
</dbReference>
<protein>
    <submittedName>
        <fullName evidence="9">Peptide/nickel transport system permease protein</fullName>
    </submittedName>
</protein>
<evidence type="ECO:0000256" key="5">
    <source>
        <dbReference type="ARBA" id="ARBA00022989"/>
    </source>
</evidence>
<evidence type="ECO:0000259" key="8">
    <source>
        <dbReference type="PROSITE" id="PS50928"/>
    </source>
</evidence>
<keyword evidence="5 7" id="KW-1133">Transmembrane helix</keyword>
<evidence type="ECO:0000313" key="10">
    <source>
        <dbReference type="Proteomes" id="UP000519439"/>
    </source>
</evidence>